<evidence type="ECO:0000259" key="1">
    <source>
        <dbReference type="Pfam" id="PF02581"/>
    </source>
</evidence>
<dbReference type="Pfam" id="PF02581">
    <property type="entry name" value="TMP-TENI"/>
    <property type="match status" value="1"/>
</dbReference>
<dbReference type="Proteomes" id="UP000309138">
    <property type="component" value="Unassembled WGS sequence"/>
</dbReference>
<organism evidence="2 3">
    <name type="scientific">Sphingomonas baiyangensis</name>
    <dbReference type="NCBI Taxonomy" id="2572576"/>
    <lineage>
        <taxon>Bacteria</taxon>
        <taxon>Pseudomonadati</taxon>
        <taxon>Pseudomonadota</taxon>
        <taxon>Alphaproteobacteria</taxon>
        <taxon>Sphingomonadales</taxon>
        <taxon>Sphingomonadaceae</taxon>
        <taxon>Sphingomonas</taxon>
    </lineage>
</organism>
<dbReference type="SUPFAM" id="SSF51391">
    <property type="entry name" value="Thiamin phosphate synthase"/>
    <property type="match status" value="1"/>
</dbReference>
<dbReference type="OrthoDB" id="8446047at2"/>
<dbReference type="InterPro" id="IPR036206">
    <property type="entry name" value="ThiamineP_synth_sf"/>
</dbReference>
<comment type="caution">
    <text evidence="2">The sequence shown here is derived from an EMBL/GenBank/DDBJ whole genome shotgun (WGS) entry which is preliminary data.</text>
</comment>
<gene>
    <name evidence="2" type="ORF">FBR43_15210</name>
</gene>
<proteinExistence type="predicted"/>
<dbReference type="EMBL" id="SWKR01000002">
    <property type="protein sequence ID" value="TKD51940.1"/>
    <property type="molecule type" value="Genomic_DNA"/>
</dbReference>
<dbReference type="InterPro" id="IPR022998">
    <property type="entry name" value="ThiamineP_synth_TenI"/>
</dbReference>
<dbReference type="CDD" id="cd00564">
    <property type="entry name" value="TMP_TenI"/>
    <property type="match status" value="1"/>
</dbReference>
<dbReference type="Gene3D" id="3.20.20.70">
    <property type="entry name" value="Aldolase class I"/>
    <property type="match status" value="1"/>
</dbReference>
<evidence type="ECO:0000313" key="3">
    <source>
        <dbReference type="Proteomes" id="UP000309138"/>
    </source>
</evidence>
<sequence length="185" mass="20412">MRRRHPKALPRVWLMTDERMGDALWPAIERLPRGGGIVFRHYATPEAERRRLFARILVVARRRGLIVLSAGTRLSGADGMHNPARRAGRCIVTRAAHSRIEALAALRAGAKLVFVSPVFATQSHPGARALGVLRFATMVRGIEERVVALGGMDATRARCIVKLGVRRWAAIDAWSSGQKRKAVPT</sequence>
<evidence type="ECO:0000313" key="2">
    <source>
        <dbReference type="EMBL" id="TKD51940.1"/>
    </source>
</evidence>
<dbReference type="GO" id="GO:0009228">
    <property type="term" value="P:thiamine biosynthetic process"/>
    <property type="evidence" value="ECO:0007669"/>
    <property type="project" value="UniProtKB-KW"/>
</dbReference>
<dbReference type="AlphaFoldDB" id="A0A4U1L6L6"/>
<protein>
    <submittedName>
        <fullName evidence="2">Thiamine phosphate synthase</fullName>
    </submittedName>
</protein>
<dbReference type="InterPro" id="IPR013785">
    <property type="entry name" value="Aldolase_TIM"/>
</dbReference>
<keyword evidence="3" id="KW-1185">Reference proteome</keyword>
<accession>A0A4U1L6L6</accession>
<name>A0A4U1L6L6_9SPHN</name>
<feature type="domain" description="Thiamine phosphate synthase/TenI" evidence="1">
    <location>
        <begin position="71"/>
        <end position="173"/>
    </location>
</feature>
<reference evidence="2 3" key="1">
    <citation type="submission" date="2019-04" db="EMBL/GenBank/DDBJ databases">
        <authorList>
            <person name="Yang Y."/>
            <person name="Wei D."/>
        </authorList>
    </citation>
    <scope>NUCLEOTIDE SEQUENCE [LARGE SCALE GENOMIC DNA]</scope>
    <source>
        <strain evidence="2 3">L-1-4w-11</strain>
    </source>
</reference>